<name>A0A2Z2MLG6_9EURY</name>
<sequence>MVEGIETKKCPLCGGTMVKAKGETLKSSVMPPWKSKLMGWTKAGAGAEAWFCVDCGVVLHYVKEEDLKVLKEEFEALSSGTEKDQ</sequence>
<gene>
    <name evidence="1" type="ORF">A3L11_08210</name>
</gene>
<protein>
    <submittedName>
        <fullName evidence="1">Uncharacterized protein</fullName>
    </submittedName>
</protein>
<dbReference type="AlphaFoldDB" id="A0A2Z2MLG6"/>
<keyword evidence="2" id="KW-1185">Reference proteome</keyword>
<reference evidence="1 2" key="1">
    <citation type="submission" date="2016-04" db="EMBL/GenBank/DDBJ databases">
        <title>Complete genome sequence of Thermococcus siculi type strain RG-20.</title>
        <authorList>
            <person name="Oger P.M."/>
        </authorList>
    </citation>
    <scope>NUCLEOTIDE SEQUENCE [LARGE SCALE GENOMIC DNA]</scope>
    <source>
        <strain evidence="1 2">RG-20</strain>
    </source>
</reference>
<dbReference type="EMBL" id="CP015103">
    <property type="protein sequence ID" value="ASJ09212.1"/>
    <property type="molecule type" value="Genomic_DNA"/>
</dbReference>
<dbReference type="KEGG" id="tsl:A3L11_08210"/>
<accession>A0A2Z2MLG6</accession>
<organism evidence="1 2">
    <name type="scientific">Thermococcus siculi</name>
    <dbReference type="NCBI Taxonomy" id="72803"/>
    <lineage>
        <taxon>Archaea</taxon>
        <taxon>Methanobacteriati</taxon>
        <taxon>Methanobacteriota</taxon>
        <taxon>Thermococci</taxon>
        <taxon>Thermococcales</taxon>
        <taxon>Thermococcaceae</taxon>
        <taxon>Thermococcus</taxon>
    </lineage>
</organism>
<dbReference type="Proteomes" id="UP000250125">
    <property type="component" value="Chromosome"/>
</dbReference>
<evidence type="ECO:0000313" key="2">
    <source>
        <dbReference type="Proteomes" id="UP000250125"/>
    </source>
</evidence>
<proteinExistence type="predicted"/>
<evidence type="ECO:0000313" key="1">
    <source>
        <dbReference type="EMBL" id="ASJ09212.1"/>
    </source>
</evidence>